<dbReference type="PANTHER" id="PTHR34781:SF2">
    <property type="entry name" value="TRANSMEMBRANE PROTEIN"/>
    <property type="match status" value="1"/>
</dbReference>
<feature type="transmembrane region" description="Helical" evidence="1">
    <location>
        <begin position="43"/>
        <end position="66"/>
    </location>
</feature>
<organism evidence="2 3">
    <name type="scientific">Daucus carota subsp. sativus</name>
    <name type="common">Carrot</name>
    <dbReference type="NCBI Taxonomy" id="79200"/>
    <lineage>
        <taxon>Eukaryota</taxon>
        <taxon>Viridiplantae</taxon>
        <taxon>Streptophyta</taxon>
        <taxon>Embryophyta</taxon>
        <taxon>Tracheophyta</taxon>
        <taxon>Spermatophyta</taxon>
        <taxon>Magnoliopsida</taxon>
        <taxon>eudicotyledons</taxon>
        <taxon>Gunneridae</taxon>
        <taxon>Pentapetalae</taxon>
        <taxon>asterids</taxon>
        <taxon>campanulids</taxon>
        <taxon>Apiales</taxon>
        <taxon>Apiaceae</taxon>
        <taxon>Apioideae</taxon>
        <taxon>Scandiceae</taxon>
        <taxon>Daucinae</taxon>
        <taxon>Daucus</taxon>
        <taxon>Daucus sect. Daucus</taxon>
    </lineage>
</organism>
<name>A0AAF1AV04_DAUCS</name>
<feature type="transmembrane region" description="Helical" evidence="1">
    <location>
        <begin position="73"/>
        <end position="95"/>
    </location>
</feature>
<keyword evidence="3" id="KW-1185">Reference proteome</keyword>
<reference evidence="2" key="1">
    <citation type="journal article" date="2016" name="Nat. Genet.">
        <title>A high-quality carrot genome assembly provides new insights into carotenoid accumulation and asterid genome evolution.</title>
        <authorList>
            <person name="Iorizzo M."/>
            <person name="Ellison S."/>
            <person name="Senalik D."/>
            <person name="Zeng P."/>
            <person name="Satapoomin P."/>
            <person name="Huang J."/>
            <person name="Bowman M."/>
            <person name="Iovene M."/>
            <person name="Sanseverino W."/>
            <person name="Cavagnaro P."/>
            <person name="Yildiz M."/>
            <person name="Macko-Podgorni A."/>
            <person name="Moranska E."/>
            <person name="Grzebelus E."/>
            <person name="Grzebelus D."/>
            <person name="Ashrafi H."/>
            <person name="Zheng Z."/>
            <person name="Cheng S."/>
            <person name="Spooner D."/>
            <person name="Van Deynze A."/>
            <person name="Simon P."/>
        </authorList>
    </citation>
    <scope>NUCLEOTIDE SEQUENCE</scope>
    <source>
        <tissue evidence="2">Leaf</tissue>
    </source>
</reference>
<dbReference type="EMBL" id="CP093345">
    <property type="protein sequence ID" value="WOG93526.1"/>
    <property type="molecule type" value="Genomic_DNA"/>
</dbReference>
<dbReference type="PANTHER" id="PTHR34781">
    <property type="entry name" value="TRANSMEMBRANE PROTEIN"/>
    <property type="match status" value="1"/>
</dbReference>
<keyword evidence="1" id="KW-1133">Transmembrane helix</keyword>
<dbReference type="Proteomes" id="UP000077755">
    <property type="component" value="Chromosome 3"/>
</dbReference>
<evidence type="ECO:0000256" key="1">
    <source>
        <dbReference type="SAM" id="Phobius"/>
    </source>
</evidence>
<reference evidence="2" key="2">
    <citation type="submission" date="2022-03" db="EMBL/GenBank/DDBJ databases">
        <title>Draft title - Genomic analysis of global carrot germplasm unveils the trajectory of domestication and the origin of high carotenoid orange carrot.</title>
        <authorList>
            <person name="Iorizzo M."/>
            <person name="Ellison S."/>
            <person name="Senalik D."/>
            <person name="Macko-Podgorni A."/>
            <person name="Grzebelus D."/>
            <person name="Bostan H."/>
            <person name="Rolling W."/>
            <person name="Curaba J."/>
            <person name="Simon P."/>
        </authorList>
    </citation>
    <scope>NUCLEOTIDE SEQUENCE</scope>
    <source>
        <tissue evidence="2">Leaf</tissue>
    </source>
</reference>
<evidence type="ECO:0000313" key="3">
    <source>
        <dbReference type="Proteomes" id="UP000077755"/>
    </source>
</evidence>
<dbReference type="AlphaFoldDB" id="A0AAF1AV04"/>
<accession>A0AAF1AV04</accession>
<sequence>MASPISLQQQQHEDDQNRVFYDLCTMIIHILGSPPLPIPFPSLFATASLSSSPATFASLFLGISLALMVFGSLIFFIGLVLLPCVVGLLVLFYFVDGLSNLSALGRAFLSPPPSSKAWKPL</sequence>
<keyword evidence="1" id="KW-0472">Membrane</keyword>
<keyword evidence="1" id="KW-0812">Transmembrane</keyword>
<protein>
    <recommendedName>
        <fullName evidence="4">Transmembrane protein</fullName>
    </recommendedName>
</protein>
<proteinExistence type="predicted"/>
<evidence type="ECO:0008006" key="4">
    <source>
        <dbReference type="Google" id="ProtNLM"/>
    </source>
</evidence>
<gene>
    <name evidence="2" type="ORF">DCAR_0312812</name>
</gene>
<evidence type="ECO:0000313" key="2">
    <source>
        <dbReference type="EMBL" id="WOG93526.1"/>
    </source>
</evidence>